<dbReference type="SUPFAM" id="SSF54277">
    <property type="entry name" value="CAD &amp; PB1 domains"/>
    <property type="match status" value="1"/>
</dbReference>
<dbReference type="InterPro" id="IPR000433">
    <property type="entry name" value="Znf_ZZ"/>
</dbReference>
<protein>
    <submittedName>
        <fullName evidence="8">Predicted protein</fullName>
    </submittedName>
</protein>
<dbReference type="Gene3D" id="3.10.20.90">
    <property type="entry name" value="Phosphatidylinositol 3-kinase Catalytic Subunit, Chain A, domain 1"/>
    <property type="match status" value="1"/>
</dbReference>
<reference evidence="8 9" key="1">
    <citation type="journal article" date="2010" name="Cell">
        <title>The genome of Naegleria gruberi illuminates early eukaryotic versatility.</title>
        <authorList>
            <person name="Fritz-Laylin L.K."/>
            <person name="Prochnik S.E."/>
            <person name="Ginger M.L."/>
            <person name="Dacks J.B."/>
            <person name="Carpenter M.L."/>
            <person name="Field M.C."/>
            <person name="Kuo A."/>
            <person name="Paredez A."/>
            <person name="Chapman J."/>
            <person name="Pham J."/>
            <person name="Shu S."/>
            <person name="Neupane R."/>
            <person name="Cipriano M."/>
            <person name="Mancuso J."/>
            <person name="Tu H."/>
            <person name="Salamov A."/>
            <person name="Lindquist E."/>
            <person name="Shapiro H."/>
            <person name="Lucas S."/>
            <person name="Grigoriev I.V."/>
            <person name="Cande W.Z."/>
            <person name="Fulton C."/>
            <person name="Rokhsar D.S."/>
            <person name="Dawson S.C."/>
        </authorList>
    </citation>
    <scope>NUCLEOTIDE SEQUENCE [LARGE SCALE GENOMIC DNA]</scope>
    <source>
        <strain evidence="8 9">NEG-M</strain>
    </source>
</reference>
<keyword evidence="3" id="KW-0862">Zinc</keyword>
<evidence type="ECO:0000259" key="7">
    <source>
        <dbReference type="PROSITE" id="PS51745"/>
    </source>
</evidence>
<dbReference type="VEuPathDB" id="AmoebaDB:NAEGRDRAFT_82058"/>
<evidence type="ECO:0000259" key="6">
    <source>
        <dbReference type="PROSITE" id="PS50135"/>
    </source>
</evidence>
<dbReference type="GO" id="GO:0008270">
    <property type="term" value="F:zinc ion binding"/>
    <property type="evidence" value="ECO:0007669"/>
    <property type="project" value="UniProtKB-KW"/>
</dbReference>
<feature type="compositionally biased region" description="Polar residues" evidence="5">
    <location>
        <begin position="340"/>
        <end position="360"/>
    </location>
</feature>
<dbReference type="CDD" id="cd05992">
    <property type="entry name" value="PB1"/>
    <property type="match status" value="1"/>
</dbReference>
<dbReference type="OMA" id="DDQANTR"/>
<dbReference type="SUPFAM" id="SSF46934">
    <property type="entry name" value="UBA-like"/>
    <property type="match status" value="1"/>
</dbReference>
<dbReference type="KEGG" id="ngr:NAEGRDRAFT_82058"/>
<name>D2W1M7_NAEGR</name>
<dbReference type="AlphaFoldDB" id="D2W1M7"/>
<sequence length="455" mass="50985">MFSAKQVTASKHFKVFLYENSSIQPLSETTLKEEKPKSVHRLILDQSGITFEEFVQKLKTKSIVTDTNFKLFYLDDQNDWVSLSDEEDWKILNSILASETVIKIVCQNIVPKSETDNNDSPKDPFSEIFKNFNLHGGRRGQGHCPFGDARPQSGCPWSRGGCRRRGGMGAGFEQFAPLIENVVGSLFNNPNNGQQQQGANPFDLSSLLNNLFPGAAQQQQTQENAPQQEESKESSNIANSQIPPQFNGWNDLIKNFCGNLNDKANNGSFNIPHFGIVCDGCGKRNFTGSRWNCADCGDFDFCQECFETKANDHFDGFHSFSQVEPKAKSFLSNFVKKMEGNQSESAQQETPTQQDSVPETQSHERTEQVLPEEKLDEELYPSVDNVTTSQLLSSQLDLPTAPVEQPQTPVEPTPVVEYAVEQQLLRDMGFVDDQANTRLLKKHNGNIQKVITDLL</sequence>
<dbReference type="Pfam" id="PF00569">
    <property type="entry name" value="ZZ"/>
    <property type="match status" value="1"/>
</dbReference>
<feature type="domain" description="ZZ-type" evidence="6">
    <location>
        <begin position="273"/>
        <end position="328"/>
    </location>
</feature>
<keyword evidence="2 4" id="KW-0863">Zinc-finger</keyword>
<feature type="compositionally biased region" description="Basic and acidic residues" evidence="5">
    <location>
        <begin position="361"/>
        <end position="372"/>
    </location>
</feature>
<dbReference type="RefSeq" id="XP_002669689.1">
    <property type="nucleotide sequence ID" value="XM_002669643.1"/>
</dbReference>
<dbReference type="PROSITE" id="PS01357">
    <property type="entry name" value="ZF_ZZ_1"/>
    <property type="match status" value="1"/>
</dbReference>
<dbReference type="InParanoid" id="D2W1M7"/>
<proteinExistence type="predicted"/>
<dbReference type="EMBL" id="GG738923">
    <property type="protein sequence ID" value="EFC36945.1"/>
    <property type="molecule type" value="Genomic_DNA"/>
</dbReference>
<dbReference type="Gene3D" id="3.30.60.90">
    <property type="match status" value="1"/>
</dbReference>
<evidence type="ECO:0000256" key="2">
    <source>
        <dbReference type="ARBA" id="ARBA00022771"/>
    </source>
</evidence>
<dbReference type="PANTHER" id="PTHR20930">
    <property type="entry name" value="OVARIAN CARCINOMA ANTIGEN CA125-RELATED"/>
    <property type="match status" value="1"/>
</dbReference>
<dbReference type="CDD" id="cd14319">
    <property type="entry name" value="UBA_NBR1"/>
    <property type="match status" value="1"/>
</dbReference>
<accession>D2W1M7</accession>
<dbReference type="InterPro" id="IPR053793">
    <property type="entry name" value="PB1-like"/>
</dbReference>
<gene>
    <name evidence="8" type="ORF">NAEGRDRAFT_82058</name>
</gene>
<dbReference type="OrthoDB" id="7873042at2759"/>
<dbReference type="GeneID" id="8856194"/>
<dbReference type="InterPro" id="IPR000270">
    <property type="entry name" value="PB1_dom"/>
</dbReference>
<feature type="region of interest" description="Disordered" evidence="5">
    <location>
        <begin position="216"/>
        <end position="241"/>
    </location>
</feature>
<feature type="compositionally biased region" description="Low complexity" evidence="5">
    <location>
        <begin position="216"/>
        <end position="228"/>
    </location>
</feature>
<dbReference type="PANTHER" id="PTHR20930:SF0">
    <property type="entry name" value="PROTEIN ILRUN"/>
    <property type="match status" value="1"/>
</dbReference>
<feature type="domain" description="PB1" evidence="7">
    <location>
        <begin position="28"/>
        <end position="109"/>
    </location>
</feature>
<dbReference type="SMART" id="SM00291">
    <property type="entry name" value="ZnF_ZZ"/>
    <property type="match status" value="1"/>
</dbReference>
<keyword evidence="1" id="KW-0479">Metal-binding</keyword>
<evidence type="ECO:0000313" key="9">
    <source>
        <dbReference type="Proteomes" id="UP000006671"/>
    </source>
</evidence>
<dbReference type="SMART" id="SM00666">
    <property type="entry name" value="PB1"/>
    <property type="match status" value="1"/>
</dbReference>
<dbReference type="CDD" id="cd02249">
    <property type="entry name" value="ZZ"/>
    <property type="match status" value="1"/>
</dbReference>
<evidence type="ECO:0000256" key="5">
    <source>
        <dbReference type="SAM" id="MobiDB-lite"/>
    </source>
</evidence>
<dbReference type="InterPro" id="IPR043145">
    <property type="entry name" value="Znf_ZZ_sf"/>
</dbReference>
<evidence type="ECO:0000313" key="8">
    <source>
        <dbReference type="EMBL" id="EFC36945.1"/>
    </source>
</evidence>
<dbReference type="Pfam" id="PF00564">
    <property type="entry name" value="PB1"/>
    <property type="match status" value="1"/>
</dbReference>
<dbReference type="SUPFAM" id="SSF57850">
    <property type="entry name" value="RING/U-box"/>
    <property type="match status" value="1"/>
</dbReference>
<organism evidence="9">
    <name type="scientific">Naegleria gruberi</name>
    <name type="common">Amoeba</name>
    <dbReference type="NCBI Taxonomy" id="5762"/>
    <lineage>
        <taxon>Eukaryota</taxon>
        <taxon>Discoba</taxon>
        <taxon>Heterolobosea</taxon>
        <taxon>Tetramitia</taxon>
        <taxon>Eutetramitia</taxon>
        <taxon>Vahlkampfiidae</taxon>
        <taxon>Naegleria</taxon>
    </lineage>
</organism>
<evidence type="ECO:0000256" key="3">
    <source>
        <dbReference type="ARBA" id="ARBA00022833"/>
    </source>
</evidence>
<dbReference type="InterPro" id="IPR009060">
    <property type="entry name" value="UBA-like_sf"/>
</dbReference>
<dbReference type="PROSITE" id="PS50135">
    <property type="entry name" value="ZF_ZZ_2"/>
    <property type="match status" value="1"/>
</dbReference>
<evidence type="ECO:0000256" key="1">
    <source>
        <dbReference type="ARBA" id="ARBA00022723"/>
    </source>
</evidence>
<evidence type="ECO:0000256" key="4">
    <source>
        <dbReference type="PROSITE-ProRule" id="PRU00228"/>
    </source>
</evidence>
<dbReference type="Gene3D" id="1.10.8.10">
    <property type="entry name" value="DNA helicase RuvA subunit, C-terminal domain"/>
    <property type="match status" value="1"/>
</dbReference>
<dbReference type="PROSITE" id="PS51745">
    <property type="entry name" value="PB1"/>
    <property type="match status" value="1"/>
</dbReference>
<feature type="region of interest" description="Disordered" evidence="5">
    <location>
        <begin position="339"/>
        <end position="372"/>
    </location>
</feature>
<dbReference type="Proteomes" id="UP000006671">
    <property type="component" value="Unassembled WGS sequence"/>
</dbReference>
<keyword evidence="9" id="KW-1185">Reference proteome</keyword>